<feature type="binding site" evidence="9">
    <location>
        <position position="124"/>
    </location>
    <ligand>
        <name>UDP-alpha-D-glucose</name>
        <dbReference type="ChEBI" id="CHEBI:58885"/>
    </ligand>
</feature>
<keyword evidence="3" id="KW-0808">Transferase</keyword>
<organism evidence="12 13">
    <name type="scientific">Quercus lobata</name>
    <name type="common">Valley oak</name>
    <dbReference type="NCBI Taxonomy" id="97700"/>
    <lineage>
        <taxon>Eukaryota</taxon>
        <taxon>Viridiplantae</taxon>
        <taxon>Streptophyta</taxon>
        <taxon>Embryophyta</taxon>
        <taxon>Tracheophyta</taxon>
        <taxon>Spermatophyta</taxon>
        <taxon>Magnoliopsida</taxon>
        <taxon>eudicotyledons</taxon>
        <taxon>Gunneridae</taxon>
        <taxon>Pentapetalae</taxon>
        <taxon>rosids</taxon>
        <taxon>fabids</taxon>
        <taxon>Fagales</taxon>
        <taxon>Fagaceae</taxon>
        <taxon>Quercus</taxon>
    </lineage>
</organism>
<dbReference type="GO" id="GO:0012505">
    <property type="term" value="C:endomembrane system"/>
    <property type="evidence" value="ECO:0007669"/>
    <property type="project" value="UniProtKB-SubCell"/>
</dbReference>
<keyword evidence="2" id="KW-0328">Glycosyltransferase</keyword>
<feature type="active site" evidence="8">
    <location>
        <position position="365"/>
    </location>
</feature>
<dbReference type="Pfam" id="PF03552">
    <property type="entry name" value="Cellulose_synt"/>
    <property type="match status" value="3"/>
</dbReference>
<dbReference type="InterPro" id="IPR005150">
    <property type="entry name" value="Cellulose_synth"/>
</dbReference>
<dbReference type="InterPro" id="IPR029044">
    <property type="entry name" value="Nucleotide-diphossugar_trans"/>
</dbReference>
<dbReference type="EMBL" id="LRBV02000008">
    <property type="status" value="NOT_ANNOTATED_CDS"/>
    <property type="molecule type" value="Genomic_DNA"/>
</dbReference>
<evidence type="ECO:0000313" key="13">
    <source>
        <dbReference type="Proteomes" id="UP000594261"/>
    </source>
</evidence>
<keyword evidence="5 11" id="KW-1133">Transmembrane helix</keyword>
<evidence type="ECO:0000256" key="7">
    <source>
        <dbReference type="ARBA" id="ARBA00023316"/>
    </source>
</evidence>
<evidence type="ECO:0000256" key="4">
    <source>
        <dbReference type="ARBA" id="ARBA00022692"/>
    </source>
</evidence>
<evidence type="ECO:0000256" key="2">
    <source>
        <dbReference type="ARBA" id="ARBA00022676"/>
    </source>
</evidence>
<evidence type="ECO:0000256" key="5">
    <source>
        <dbReference type="ARBA" id="ARBA00022989"/>
    </source>
</evidence>
<reference evidence="12" key="2">
    <citation type="submission" date="2021-01" db="UniProtKB">
        <authorList>
            <consortium name="EnsemblPlants"/>
        </authorList>
    </citation>
    <scope>IDENTIFICATION</scope>
</reference>
<evidence type="ECO:0000256" key="6">
    <source>
        <dbReference type="ARBA" id="ARBA00023136"/>
    </source>
</evidence>
<keyword evidence="6 11" id="KW-0472">Membrane</keyword>
<feature type="binding site" evidence="10">
    <location>
        <position position="236"/>
    </location>
    <ligand>
        <name>Mn(2+)</name>
        <dbReference type="ChEBI" id="CHEBI:29035"/>
    </ligand>
</feature>
<dbReference type="GO" id="GO:0016760">
    <property type="term" value="F:cellulose synthase (UDP-forming) activity"/>
    <property type="evidence" value="ECO:0007669"/>
    <property type="project" value="InterPro"/>
</dbReference>
<dbReference type="InParanoid" id="A0A7N2R8K6"/>
<dbReference type="AlphaFoldDB" id="A0A7N2R8K6"/>
<evidence type="ECO:0008006" key="14">
    <source>
        <dbReference type="Google" id="ProtNLM"/>
    </source>
</evidence>
<dbReference type="Proteomes" id="UP000594261">
    <property type="component" value="Chromosome 8"/>
</dbReference>
<keyword evidence="7" id="KW-0961">Cell wall biogenesis/degradation</keyword>
<evidence type="ECO:0000313" key="12">
    <source>
        <dbReference type="EnsemblPlants" id="QL08p003749:mrna"/>
    </source>
</evidence>
<dbReference type="EnsemblPlants" id="QL08p003749:mrna">
    <property type="protein sequence ID" value="QL08p003749:mrna"/>
    <property type="gene ID" value="QL08p003749"/>
</dbReference>
<evidence type="ECO:0000256" key="10">
    <source>
        <dbReference type="PIRSR" id="PIRSR605150-3"/>
    </source>
</evidence>
<evidence type="ECO:0000256" key="8">
    <source>
        <dbReference type="PIRSR" id="PIRSR605150-1"/>
    </source>
</evidence>
<keyword evidence="13" id="KW-1185">Reference proteome</keyword>
<feature type="transmembrane region" description="Helical" evidence="11">
    <location>
        <begin position="560"/>
        <end position="585"/>
    </location>
</feature>
<evidence type="ECO:0000256" key="1">
    <source>
        <dbReference type="ARBA" id="ARBA00004127"/>
    </source>
</evidence>
<dbReference type="GO" id="GO:0016020">
    <property type="term" value="C:membrane"/>
    <property type="evidence" value="ECO:0007669"/>
    <property type="project" value="InterPro"/>
</dbReference>
<dbReference type="Gene3D" id="3.90.550.10">
    <property type="entry name" value="Spore Coat Polysaccharide Biosynthesis Protein SpsA, Chain A"/>
    <property type="match status" value="2"/>
</dbReference>
<comment type="subcellular location">
    <subcellularLocation>
        <location evidence="1">Endomembrane system</location>
        <topology evidence="1">Multi-pass membrane protein</topology>
    </subcellularLocation>
</comment>
<dbReference type="Gramene" id="QL08p003749:mrna">
    <property type="protein sequence ID" value="QL08p003749:mrna"/>
    <property type="gene ID" value="QL08p003749"/>
</dbReference>
<dbReference type="PANTHER" id="PTHR13301">
    <property type="entry name" value="X-BOX TRANSCRIPTION FACTOR-RELATED"/>
    <property type="match status" value="1"/>
</dbReference>
<reference evidence="12 13" key="1">
    <citation type="journal article" date="2016" name="G3 (Bethesda)">
        <title>First Draft Assembly and Annotation of the Genome of a California Endemic Oak Quercus lobata Nee (Fagaceae).</title>
        <authorList>
            <person name="Sork V.L."/>
            <person name="Fitz-Gibbon S.T."/>
            <person name="Puiu D."/>
            <person name="Crepeau M."/>
            <person name="Gugger P.F."/>
            <person name="Sherman R."/>
            <person name="Stevens K."/>
            <person name="Langley C.H."/>
            <person name="Pellegrini M."/>
            <person name="Salzberg S.L."/>
        </authorList>
    </citation>
    <scope>NUCLEOTIDE SEQUENCE [LARGE SCALE GENOMIC DNA]</scope>
    <source>
        <strain evidence="12 13">cv. SW786</strain>
    </source>
</reference>
<dbReference type="SUPFAM" id="SSF53448">
    <property type="entry name" value="Nucleotide-diphospho-sugar transferases"/>
    <property type="match status" value="1"/>
</dbReference>
<name>A0A7N2R8K6_QUELO</name>
<sequence>MGKGGGGEDAVMLPLFETKEARFRGAYKVFAFTVFVGICLIWVYRLTHIPRAGEQGRWAWIVVYNHPFKERLSNRCKDKLPSVDIFLCTADPKMEPPTMVINTVLSVMSYNYPPEKLSVYLSDDGGSDLTFYALIEASNFSKHWIPFCKKFNKLYKQMENRIDSAIEMGEIPKEIRDQHKGFSEWNSKVTKQDHQSIVKIMIDGRDENAVDIYGGQLPTLVYMAQEKRPQWSHNFKAGAMNALIRVSSKISNAPFILNLDCDMYANDADIIGETLCFFMDEKKGHEISFVQFPQNYDNITKNDIYACSISVANNVELLGIGGYGAALYCGTGCLHRRESLYGKVYSKDYGGELNMGVIYGCPVEDVVTGLAIQCRGWKSLYYNPNRKAFLGVAPTTLDVVLVQQKRWSEGMFQIFFSKYCPFTYGHGKIKLGAQMGYCMYLLWAPISFPTLYYVIVPPLCLFHGISLFPQVESIWFWPFAYVFVARNACSIAEALSCGDTLKAWWNGQRIWLIRRTTSYFFGFIDTISRQLGLSETTFAITTKVVIEDVLKRYEEEVIEFGSSTIMVTIIAVLALLHIFCLIGGIKKIFLDLEFIKLDQLILHVILSLLLVMINIPVYQALFIRNDEGRIPSSVLLKSVVLVSLACLIPIV</sequence>
<feature type="binding site" evidence="10">
    <location>
        <position position="260"/>
    </location>
    <ligand>
        <name>Mn(2+)</name>
        <dbReference type="ChEBI" id="CHEBI:29035"/>
    </ligand>
</feature>
<feature type="active site" evidence="8">
    <location>
        <position position="124"/>
    </location>
</feature>
<evidence type="ECO:0000256" key="11">
    <source>
        <dbReference type="SAM" id="Phobius"/>
    </source>
</evidence>
<keyword evidence="4 11" id="KW-0812">Transmembrane</keyword>
<feature type="transmembrane region" description="Helical" evidence="11">
    <location>
        <begin position="600"/>
        <end position="622"/>
    </location>
</feature>
<accession>A0A7N2R8K6</accession>
<dbReference type="GO" id="GO:0071555">
    <property type="term" value="P:cell wall organization"/>
    <property type="evidence" value="ECO:0007669"/>
    <property type="project" value="UniProtKB-KW"/>
</dbReference>
<proteinExistence type="predicted"/>
<feature type="transmembrane region" description="Helical" evidence="11">
    <location>
        <begin position="437"/>
        <end position="455"/>
    </location>
</feature>
<evidence type="ECO:0000256" key="3">
    <source>
        <dbReference type="ARBA" id="ARBA00022679"/>
    </source>
</evidence>
<dbReference type="GO" id="GO:0030244">
    <property type="term" value="P:cellulose biosynthetic process"/>
    <property type="evidence" value="ECO:0007669"/>
    <property type="project" value="InterPro"/>
</dbReference>
<feature type="binding site" evidence="9">
    <location>
        <position position="95"/>
    </location>
    <ligand>
        <name>UDP-alpha-D-glucose</name>
        <dbReference type="ChEBI" id="CHEBI:58885"/>
    </ligand>
</feature>
<protein>
    <recommendedName>
        <fullName evidence="14">Cellulose synthase-like protein E1</fullName>
    </recommendedName>
</protein>
<feature type="transmembrane region" description="Helical" evidence="11">
    <location>
        <begin position="25"/>
        <end position="44"/>
    </location>
</feature>
<evidence type="ECO:0000256" key="9">
    <source>
        <dbReference type="PIRSR" id="PIRSR605150-2"/>
    </source>
</evidence>